<name>A0ABU2MXM6_9ACTN</name>
<sequence length="45" mass="5074">MERELEIEETEVYEAPVLAEAGGYTETTQGGIGHWWDFSGFRPLA</sequence>
<organism evidence="1 2">
    <name type="scientific">Streptomyces litchfieldiae</name>
    <dbReference type="NCBI Taxonomy" id="3075543"/>
    <lineage>
        <taxon>Bacteria</taxon>
        <taxon>Bacillati</taxon>
        <taxon>Actinomycetota</taxon>
        <taxon>Actinomycetes</taxon>
        <taxon>Kitasatosporales</taxon>
        <taxon>Streptomycetaceae</taxon>
        <taxon>Streptomyces</taxon>
    </lineage>
</organism>
<reference evidence="2" key="1">
    <citation type="submission" date="2023-07" db="EMBL/GenBank/DDBJ databases">
        <title>30 novel species of actinomycetes from the DSMZ collection.</title>
        <authorList>
            <person name="Nouioui I."/>
        </authorList>
    </citation>
    <scope>NUCLEOTIDE SEQUENCE [LARGE SCALE GENOMIC DNA]</scope>
    <source>
        <strain evidence="2">DSM 44938</strain>
    </source>
</reference>
<comment type="caution">
    <text evidence="1">The sequence shown here is derived from an EMBL/GenBank/DDBJ whole genome shotgun (WGS) entry which is preliminary data.</text>
</comment>
<protein>
    <submittedName>
        <fullName evidence="1">Lasso RiPP family leader peptide-containing protein</fullName>
    </submittedName>
</protein>
<accession>A0ABU2MXM6</accession>
<keyword evidence="2" id="KW-1185">Reference proteome</keyword>
<dbReference type="EMBL" id="JAVREL010000020">
    <property type="protein sequence ID" value="MDT0346397.1"/>
    <property type="molecule type" value="Genomic_DNA"/>
</dbReference>
<proteinExistence type="predicted"/>
<dbReference type="NCBIfam" id="NF033521">
    <property type="entry name" value="lasso_leader_L3"/>
    <property type="match status" value="1"/>
</dbReference>
<evidence type="ECO:0000313" key="2">
    <source>
        <dbReference type="Proteomes" id="UP001183246"/>
    </source>
</evidence>
<gene>
    <name evidence="1" type="ORF">RM590_27990</name>
</gene>
<evidence type="ECO:0000313" key="1">
    <source>
        <dbReference type="EMBL" id="MDT0346397.1"/>
    </source>
</evidence>
<dbReference type="RefSeq" id="WP_311707523.1">
    <property type="nucleotide sequence ID" value="NZ_JAVREL010000020.1"/>
</dbReference>
<dbReference type="Proteomes" id="UP001183246">
    <property type="component" value="Unassembled WGS sequence"/>
</dbReference>